<feature type="transmembrane region" description="Helical" evidence="4">
    <location>
        <begin position="124"/>
        <end position="142"/>
    </location>
</feature>
<feature type="transmembrane region" description="Helical" evidence="4">
    <location>
        <begin position="21"/>
        <end position="39"/>
    </location>
</feature>
<dbReference type="GO" id="GO:0004673">
    <property type="term" value="F:protein histidine kinase activity"/>
    <property type="evidence" value="ECO:0007669"/>
    <property type="project" value="UniProtKB-EC"/>
</dbReference>
<evidence type="ECO:0000313" key="7">
    <source>
        <dbReference type="Proteomes" id="UP001230426"/>
    </source>
</evidence>
<evidence type="ECO:0000259" key="5">
    <source>
        <dbReference type="Pfam" id="PF07730"/>
    </source>
</evidence>
<dbReference type="Gene3D" id="3.30.565.10">
    <property type="entry name" value="Histidine kinase-like ATPase, C-terminal domain"/>
    <property type="match status" value="1"/>
</dbReference>
<feature type="transmembrane region" description="Helical" evidence="4">
    <location>
        <begin position="51"/>
        <end position="71"/>
    </location>
</feature>
<evidence type="ECO:0000313" key="6">
    <source>
        <dbReference type="EMBL" id="MDP9867393.1"/>
    </source>
</evidence>
<keyword evidence="4" id="KW-0472">Membrane</keyword>
<dbReference type="EC" id="2.7.13.3" evidence="6"/>
<reference evidence="6 7" key="1">
    <citation type="submission" date="2023-07" db="EMBL/GenBank/DDBJ databases">
        <title>Sequencing the genomes of 1000 actinobacteria strains.</title>
        <authorList>
            <person name="Klenk H.-P."/>
        </authorList>
    </citation>
    <scope>NUCLEOTIDE SEQUENCE [LARGE SCALE GENOMIC DNA]</scope>
    <source>
        <strain evidence="6 7">DSM 44109</strain>
    </source>
</reference>
<dbReference type="InterPro" id="IPR036890">
    <property type="entry name" value="HATPase_C_sf"/>
</dbReference>
<dbReference type="InterPro" id="IPR011712">
    <property type="entry name" value="Sig_transdc_His_kin_sub3_dim/P"/>
</dbReference>
<keyword evidence="4" id="KW-0812">Transmembrane</keyword>
<feature type="transmembrane region" description="Helical" evidence="4">
    <location>
        <begin position="83"/>
        <end position="104"/>
    </location>
</feature>
<dbReference type="RefSeq" id="WP_306868905.1">
    <property type="nucleotide sequence ID" value="NZ_JAUSRB010000002.1"/>
</dbReference>
<gene>
    <name evidence="6" type="ORF">J2S55_006659</name>
</gene>
<protein>
    <submittedName>
        <fullName evidence="6">Two-component system sensor histidine kinase DesK</fullName>
        <ecNumber evidence="6">2.7.13.3</ecNumber>
    </submittedName>
</protein>
<evidence type="ECO:0000256" key="1">
    <source>
        <dbReference type="ARBA" id="ARBA00022679"/>
    </source>
</evidence>
<keyword evidence="1 6" id="KW-0808">Transferase</keyword>
<dbReference type="CDD" id="cd16917">
    <property type="entry name" value="HATPase_UhpB-NarQ-NarX-like"/>
    <property type="match status" value="1"/>
</dbReference>
<evidence type="ECO:0000256" key="4">
    <source>
        <dbReference type="SAM" id="Phobius"/>
    </source>
</evidence>
<organism evidence="6 7">
    <name type="scientific">Streptosporangium brasiliense</name>
    <dbReference type="NCBI Taxonomy" id="47480"/>
    <lineage>
        <taxon>Bacteria</taxon>
        <taxon>Bacillati</taxon>
        <taxon>Actinomycetota</taxon>
        <taxon>Actinomycetes</taxon>
        <taxon>Streptosporangiales</taxon>
        <taxon>Streptosporangiaceae</taxon>
        <taxon>Streptosporangium</taxon>
    </lineage>
</organism>
<dbReference type="PANTHER" id="PTHR24421:SF63">
    <property type="entry name" value="SENSOR HISTIDINE KINASE DESK"/>
    <property type="match status" value="1"/>
</dbReference>
<sequence length="381" mass="40266">MRINRVFTFGGTGMDERPSRRRRLAGMSVGLVYLCFPVLDIVSGELTGAEAFWGALGLAAYVACFLTTALSPREYGALSPLTYGFMGATTVLAVCLPFLFGGSWLSLPVYTTVVYSMALGPLPATLAMLAMGTVVVLAGLLYEHDPASTLVLVFQVVTLGVLFMSVRGTRILVVRLRRAQQEVARLAAGEERLRIARDLHDLLGHSLSLIVLKSELAGRLAENGSERAVAEIRDIETVARQALVEVREAVSGYRQRDLSTELDGARAALEAAGTQVTVRLAGTPPPGVLDGLLGWAVREGTTNVMRHARATHCEIAITHDGRATTLEIVDNGRGAAPYGPGSGLNGLTERVEAVGGTVSAGPRENGFALRIAVPAAGEAGT</sequence>
<evidence type="ECO:0000256" key="2">
    <source>
        <dbReference type="ARBA" id="ARBA00022777"/>
    </source>
</evidence>
<proteinExistence type="predicted"/>
<dbReference type="Proteomes" id="UP001230426">
    <property type="component" value="Unassembled WGS sequence"/>
</dbReference>
<dbReference type="SUPFAM" id="SSF55874">
    <property type="entry name" value="ATPase domain of HSP90 chaperone/DNA topoisomerase II/histidine kinase"/>
    <property type="match status" value="1"/>
</dbReference>
<accession>A0ABT9RDQ1</accession>
<keyword evidence="4" id="KW-1133">Transmembrane helix</keyword>
<dbReference type="Pfam" id="PF07730">
    <property type="entry name" value="HisKA_3"/>
    <property type="match status" value="1"/>
</dbReference>
<feature type="transmembrane region" description="Helical" evidence="4">
    <location>
        <begin position="149"/>
        <end position="166"/>
    </location>
</feature>
<name>A0ABT9RDQ1_9ACTN</name>
<keyword evidence="2 6" id="KW-0418">Kinase</keyword>
<dbReference type="EMBL" id="JAUSRB010000002">
    <property type="protein sequence ID" value="MDP9867393.1"/>
    <property type="molecule type" value="Genomic_DNA"/>
</dbReference>
<comment type="caution">
    <text evidence="6">The sequence shown here is derived from an EMBL/GenBank/DDBJ whole genome shotgun (WGS) entry which is preliminary data.</text>
</comment>
<feature type="domain" description="Signal transduction histidine kinase subgroup 3 dimerisation and phosphoacceptor" evidence="5">
    <location>
        <begin position="191"/>
        <end position="258"/>
    </location>
</feature>
<dbReference type="PANTHER" id="PTHR24421">
    <property type="entry name" value="NITRATE/NITRITE SENSOR PROTEIN NARX-RELATED"/>
    <property type="match status" value="1"/>
</dbReference>
<dbReference type="Gene3D" id="1.20.5.1930">
    <property type="match status" value="1"/>
</dbReference>
<keyword evidence="7" id="KW-1185">Reference proteome</keyword>
<evidence type="ECO:0000256" key="3">
    <source>
        <dbReference type="ARBA" id="ARBA00023012"/>
    </source>
</evidence>
<dbReference type="InterPro" id="IPR050482">
    <property type="entry name" value="Sensor_HK_TwoCompSys"/>
</dbReference>
<keyword evidence="3" id="KW-0902">Two-component regulatory system</keyword>